<evidence type="ECO:0000313" key="2">
    <source>
        <dbReference type="EMBL" id="QHF03346.1"/>
    </source>
</evidence>
<dbReference type="Pfam" id="PF02498">
    <property type="entry name" value="Bro-N"/>
    <property type="match status" value="1"/>
</dbReference>
<dbReference type="PROSITE" id="PS51301">
    <property type="entry name" value="KILA_N"/>
    <property type="match status" value="1"/>
</dbReference>
<dbReference type="InterPro" id="IPR003497">
    <property type="entry name" value="BRO_N_domain"/>
</dbReference>
<gene>
    <name evidence="2" type="ORF">N015_13380</name>
</gene>
<name>A0ABX6HCR2_9PSED</name>
<organism evidence="2 3">
    <name type="scientific">Pseudomonas asturiensis</name>
    <dbReference type="NCBI Taxonomy" id="1190415"/>
    <lineage>
        <taxon>Bacteria</taxon>
        <taxon>Pseudomonadati</taxon>
        <taxon>Pseudomonadota</taxon>
        <taxon>Gammaproteobacteria</taxon>
        <taxon>Pseudomonadales</taxon>
        <taxon>Pseudomonadaceae</taxon>
        <taxon>Pseudomonas</taxon>
    </lineage>
</organism>
<evidence type="ECO:0000259" key="1">
    <source>
        <dbReference type="PROSITE" id="PS51301"/>
    </source>
</evidence>
<dbReference type="EMBL" id="CP047265">
    <property type="protein sequence ID" value="QHF03346.1"/>
    <property type="molecule type" value="Genomic_DNA"/>
</dbReference>
<keyword evidence="3" id="KW-1185">Reference proteome</keyword>
<dbReference type="InterPro" id="IPR017880">
    <property type="entry name" value="KilA_N"/>
</dbReference>
<feature type="domain" description="KilA-N" evidence="1">
    <location>
        <begin position="97"/>
        <end position="197"/>
    </location>
</feature>
<dbReference type="Proteomes" id="UP000464644">
    <property type="component" value="Chromosome"/>
</dbReference>
<reference evidence="2 3" key="1">
    <citation type="journal article" date="2014" name="Genome Announc.">
        <title>Draft Genome Sequences of a Phylogenetically Diverse Suite of Pseudomonas syringae Strains from Multiple Source Populations.</title>
        <authorList>
            <person name="Baltrus D.A."/>
            <person name="Yourstone S."/>
            <person name="Lind A."/>
            <person name="Guilbaud C."/>
            <person name="Sands D.C."/>
            <person name="Jones C.D."/>
            <person name="Morris C.E."/>
            <person name="Dangl J.L."/>
        </authorList>
    </citation>
    <scope>NUCLEOTIDE SEQUENCE [LARGE SCALE GENOMIC DNA]</scope>
    <source>
        <strain evidence="2 3">CC1524</strain>
    </source>
</reference>
<dbReference type="Pfam" id="PF04383">
    <property type="entry name" value="KilA-N"/>
    <property type="match status" value="1"/>
</dbReference>
<evidence type="ECO:0000313" key="3">
    <source>
        <dbReference type="Proteomes" id="UP000464644"/>
    </source>
</evidence>
<dbReference type="InterPro" id="IPR018004">
    <property type="entry name" value="KilA/APSES_HTH"/>
</dbReference>
<sequence length="365" mass="39542">MNSAIIPFSFKGAGVRVVADDHGESWFVGRDICTALGYADQTSAMKQHCRGVAKYHPIADSLGRLHIEVKVGLSHFGLIATGRGGRTSATNMQGGRGMNALMIAGIEIHQDQDGRFSLNDFHRAAGGEDRHRPSRWVENQQAQELVDEIGKAGITALRIARGGRSAGTYACKELVYAYAMWISPVFSLNVIRTFDSVAANDHAIPQERQLVVAADSFDAAKRLALCLGLEGNQAILSANKMVKSAIGLDVMEMAGVKRLENESQEMNFTPTELGAKFGMSAISMNKLLADCGLQHQVIYKPGKKRWEVTPDGKVFAVITDTGKKHSDGKPVQQILWKESVQEMLARLADKLRAGLPAVVAGGVTR</sequence>
<proteinExistence type="predicted"/>
<protein>
    <submittedName>
        <fullName evidence="2">KilA-N domain-containing protein</fullName>
    </submittedName>
</protein>
<dbReference type="SMART" id="SM01252">
    <property type="entry name" value="KilA-N"/>
    <property type="match status" value="1"/>
</dbReference>
<dbReference type="RefSeq" id="WP_080265954.1">
    <property type="nucleotide sequence ID" value="NZ_CP047265.1"/>
</dbReference>
<accession>A0ABX6HCR2</accession>